<feature type="compositionally biased region" description="Low complexity" evidence="6">
    <location>
        <begin position="29"/>
        <end position="40"/>
    </location>
</feature>
<protein>
    <submittedName>
        <fullName evidence="8">Cytoplasmic dynein 1 intermediate chain 2</fullName>
    </submittedName>
</protein>
<dbReference type="AlphaFoldDB" id="A0A6P6S042"/>
<gene>
    <name evidence="8" type="primary">LOC34618644</name>
</gene>
<dbReference type="RefSeq" id="XP_026193154.1">
    <property type="nucleotide sequence ID" value="XM_026337369.1"/>
</dbReference>
<feature type="compositionally biased region" description="Polar residues" evidence="6">
    <location>
        <begin position="657"/>
        <end position="668"/>
    </location>
</feature>
<dbReference type="GO" id="GO:0045504">
    <property type="term" value="F:dynein heavy chain binding"/>
    <property type="evidence" value="ECO:0007669"/>
    <property type="project" value="TreeGrafter"/>
</dbReference>
<evidence type="ECO:0000256" key="2">
    <source>
        <dbReference type="ARBA" id="ARBA00022490"/>
    </source>
</evidence>
<dbReference type="GO" id="GO:0010970">
    <property type="term" value="P:transport along microtubule"/>
    <property type="evidence" value="ECO:0007669"/>
    <property type="project" value="TreeGrafter"/>
</dbReference>
<dbReference type="PROSITE" id="PS50082">
    <property type="entry name" value="WD_REPEATS_2"/>
    <property type="match status" value="1"/>
</dbReference>
<evidence type="ECO:0000256" key="6">
    <source>
        <dbReference type="SAM" id="MobiDB-lite"/>
    </source>
</evidence>
<evidence type="ECO:0000313" key="8">
    <source>
        <dbReference type="RefSeq" id="XP_026193154.1"/>
    </source>
</evidence>
<dbReference type="InterPro" id="IPR015943">
    <property type="entry name" value="WD40/YVTN_repeat-like_dom_sf"/>
</dbReference>
<accession>A0A6P6S042</accession>
<dbReference type="GeneID" id="34618644"/>
<dbReference type="Pfam" id="PF00400">
    <property type="entry name" value="WD40"/>
    <property type="match status" value="2"/>
</dbReference>
<dbReference type="SMART" id="SM00320">
    <property type="entry name" value="WD40"/>
    <property type="match status" value="6"/>
</dbReference>
<keyword evidence="3 5" id="KW-0853">WD repeat</keyword>
<dbReference type="GO" id="GO:0045503">
    <property type="term" value="F:dynein light chain binding"/>
    <property type="evidence" value="ECO:0007669"/>
    <property type="project" value="TreeGrafter"/>
</dbReference>
<feature type="region of interest" description="Disordered" evidence="6">
    <location>
        <begin position="635"/>
        <end position="668"/>
    </location>
</feature>
<dbReference type="PANTHER" id="PTHR12442:SF22">
    <property type="entry name" value="CYTOPLASMIC DYNEIN 1 INTERMEDIATE CHAIN-RELATED"/>
    <property type="match status" value="1"/>
</dbReference>
<evidence type="ECO:0000256" key="3">
    <source>
        <dbReference type="ARBA" id="ARBA00022574"/>
    </source>
</evidence>
<feature type="region of interest" description="Disordered" evidence="6">
    <location>
        <begin position="1"/>
        <end position="69"/>
    </location>
</feature>
<keyword evidence="2" id="KW-0963">Cytoplasm</keyword>
<keyword evidence="4" id="KW-0677">Repeat</keyword>
<dbReference type="Proteomes" id="UP000515125">
    <property type="component" value="Unplaced"/>
</dbReference>
<proteinExistence type="predicted"/>
<dbReference type="InterPro" id="IPR001680">
    <property type="entry name" value="WD40_rpt"/>
</dbReference>
<name>A0A6P6S042_9EIME</name>
<organism evidence="7 8">
    <name type="scientific">Cyclospora cayetanensis</name>
    <dbReference type="NCBI Taxonomy" id="88456"/>
    <lineage>
        <taxon>Eukaryota</taxon>
        <taxon>Sar</taxon>
        <taxon>Alveolata</taxon>
        <taxon>Apicomplexa</taxon>
        <taxon>Conoidasida</taxon>
        <taxon>Coccidia</taxon>
        <taxon>Eucoccidiorida</taxon>
        <taxon>Eimeriorina</taxon>
        <taxon>Eimeriidae</taxon>
        <taxon>Cyclospora</taxon>
    </lineage>
</organism>
<dbReference type="PANTHER" id="PTHR12442">
    <property type="entry name" value="DYNEIN INTERMEDIATE CHAIN"/>
    <property type="match status" value="1"/>
</dbReference>
<dbReference type="InterPro" id="IPR036322">
    <property type="entry name" value="WD40_repeat_dom_sf"/>
</dbReference>
<reference evidence="8" key="1">
    <citation type="submission" date="2025-08" db="UniProtKB">
        <authorList>
            <consortium name="RefSeq"/>
        </authorList>
    </citation>
    <scope>IDENTIFICATION</scope>
</reference>
<evidence type="ECO:0000256" key="1">
    <source>
        <dbReference type="ARBA" id="ARBA00004496"/>
    </source>
</evidence>
<keyword evidence="7" id="KW-1185">Reference proteome</keyword>
<sequence length="668" mass="71417">MSLTGGSAPLTDEEREQLRQRLLQRRQELQQQQQMLRQLQGKASDAAKDSVFAPGASAGGAPAGEEADVGKSVASLVSEVISSVNSMQAVRPPDATTTGGKKDSQAPPAASAQVLSPTPFSRLGAAQEQRALGFKVAKVDTAEASVLIQPKSVATFDRGVQATIDSPIEPSGGSSDRDVEGTLAAANTLKKALSIKTTSPLLPATEVGGTPRAAEARAESAPKTFHQVPEAERKRVMATPEFKDFFVSSTKLVERLLGEAEVYNAFADYSGADSGPQEGSEELVTFVDVYKDTRYAPHRPVTDVRASPAFNELFLAAYGPPSSKYATAGDVEGCVLVWSLALKQRPEYVFTCQSAVCSALFNKFQPYVIVGGTYGGSIVIWDSRVQSKPVQRTPLSSKGHSSPIYALEMVGTKNAHNLVSVDTDGRLCQWSLEMMGQPSETLDLKRGSRDVCVECVSFAEAEVNDLCLGSEDGCIMTANIHGNKAGVMDVYEAHGGALTSLHFHPGPSEGSRDYSHLLLSSSVDWSIKLWSSKNLKDPIATFEGADAYIYDVKWHPTSPAIFASTSGNGTLELWNLANDWVVPVFSSPKPDAPVGAHLAKSKVAWSSDGRRLTTGDAMGNLEIWNVSSQIYQPRAEDSAKLDRHIEGAKPVLKESGSGENSQLEFGGE</sequence>
<dbReference type="GO" id="GO:0005737">
    <property type="term" value="C:cytoplasm"/>
    <property type="evidence" value="ECO:0007669"/>
    <property type="project" value="UniProtKB-SubCell"/>
</dbReference>
<evidence type="ECO:0000313" key="7">
    <source>
        <dbReference type="Proteomes" id="UP000515125"/>
    </source>
</evidence>
<feature type="region of interest" description="Disordered" evidence="6">
    <location>
        <begin position="84"/>
        <end position="115"/>
    </location>
</feature>
<feature type="repeat" description="WD" evidence="5">
    <location>
        <begin position="542"/>
        <end position="576"/>
    </location>
</feature>
<evidence type="ECO:0000256" key="5">
    <source>
        <dbReference type="PROSITE-ProRule" id="PRU00221"/>
    </source>
</evidence>
<dbReference type="InterPro" id="IPR050687">
    <property type="entry name" value="Dynein_IC"/>
</dbReference>
<dbReference type="OrthoDB" id="354179at2759"/>
<dbReference type="GO" id="GO:0005868">
    <property type="term" value="C:cytoplasmic dynein complex"/>
    <property type="evidence" value="ECO:0007669"/>
    <property type="project" value="TreeGrafter"/>
</dbReference>
<feature type="compositionally biased region" description="Basic and acidic residues" evidence="6">
    <location>
        <begin position="635"/>
        <end position="647"/>
    </location>
</feature>
<dbReference type="Gene3D" id="2.130.10.10">
    <property type="entry name" value="YVTN repeat-like/Quinoprotein amine dehydrogenase"/>
    <property type="match status" value="2"/>
</dbReference>
<dbReference type="SUPFAM" id="SSF50978">
    <property type="entry name" value="WD40 repeat-like"/>
    <property type="match status" value="1"/>
</dbReference>
<comment type="subcellular location">
    <subcellularLocation>
        <location evidence="1">Cytoplasm</location>
    </subcellularLocation>
</comment>
<evidence type="ECO:0000256" key="4">
    <source>
        <dbReference type="ARBA" id="ARBA00022737"/>
    </source>
</evidence>